<feature type="region of interest" description="Disordered" evidence="1">
    <location>
        <begin position="47"/>
        <end position="94"/>
    </location>
</feature>
<gene>
    <name evidence="2" type="ORF">Q8A67_018025</name>
</gene>
<reference evidence="2" key="1">
    <citation type="submission" date="2023-08" db="EMBL/GenBank/DDBJ databases">
        <title>Chromosome-level Genome Assembly of mud carp (Cirrhinus molitorella).</title>
        <authorList>
            <person name="Liu H."/>
        </authorList>
    </citation>
    <scope>NUCLEOTIDE SEQUENCE</scope>
    <source>
        <strain evidence="2">Prfri</strain>
        <tissue evidence="2">Muscle</tissue>
    </source>
</reference>
<name>A0AA88P8C9_9TELE</name>
<sequence>MLAGARGAQGTWLVRPVIGHSPEASVKCACASATLRRAPELCPSESARVRVRPASQSSSIIRDREPSSSESERMSVSVPVHSEKSPTRSFLFPRSARQKAPQRVFVYVEEFPERERRWGGNNSVTCTVGHKGCARREGERGQDGREMQCGDSANPGALIITDVEAAEAREAL</sequence>
<evidence type="ECO:0000256" key="1">
    <source>
        <dbReference type="SAM" id="MobiDB-lite"/>
    </source>
</evidence>
<protein>
    <submittedName>
        <fullName evidence="2">Uncharacterized protein</fullName>
    </submittedName>
</protein>
<keyword evidence="3" id="KW-1185">Reference proteome</keyword>
<feature type="region of interest" description="Disordered" evidence="1">
    <location>
        <begin position="135"/>
        <end position="154"/>
    </location>
</feature>
<proteinExistence type="predicted"/>
<feature type="compositionally biased region" description="Basic and acidic residues" evidence="1">
    <location>
        <begin position="135"/>
        <end position="148"/>
    </location>
</feature>
<evidence type="ECO:0000313" key="3">
    <source>
        <dbReference type="Proteomes" id="UP001187343"/>
    </source>
</evidence>
<dbReference type="Proteomes" id="UP001187343">
    <property type="component" value="Unassembled WGS sequence"/>
</dbReference>
<dbReference type="EMBL" id="JAUYZG010000018">
    <property type="protein sequence ID" value="KAK2880757.1"/>
    <property type="molecule type" value="Genomic_DNA"/>
</dbReference>
<comment type="caution">
    <text evidence="2">The sequence shown here is derived from an EMBL/GenBank/DDBJ whole genome shotgun (WGS) entry which is preliminary data.</text>
</comment>
<evidence type="ECO:0000313" key="2">
    <source>
        <dbReference type="EMBL" id="KAK2880757.1"/>
    </source>
</evidence>
<dbReference type="AlphaFoldDB" id="A0AA88P8C9"/>
<organism evidence="2 3">
    <name type="scientific">Cirrhinus molitorella</name>
    <name type="common">mud carp</name>
    <dbReference type="NCBI Taxonomy" id="172907"/>
    <lineage>
        <taxon>Eukaryota</taxon>
        <taxon>Metazoa</taxon>
        <taxon>Chordata</taxon>
        <taxon>Craniata</taxon>
        <taxon>Vertebrata</taxon>
        <taxon>Euteleostomi</taxon>
        <taxon>Actinopterygii</taxon>
        <taxon>Neopterygii</taxon>
        <taxon>Teleostei</taxon>
        <taxon>Ostariophysi</taxon>
        <taxon>Cypriniformes</taxon>
        <taxon>Cyprinidae</taxon>
        <taxon>Labeoninae</taxon>
        <taxon>Labeonini</taxon>
        <taxon>Cirrhinus</taxon>
    </lineage>
</organism>
<feature type="compositionally biased region" description="Basic and acidic residues" evidence="1">
    <location>
        <begin position="61"/>
        <end position="73"/>
    </location>
</feature>
<accession>A0AA88P8C9</accession>